<evidence type="ECO:0008006" key="4">
    <source>
        <dbReference type="Google" id="ProtNLM"/>
    </source>
</evidence>
<dbReference type="Proteomes" id="UP000198583">
    <property type="component" value="Unassembled WGS sequence"/>
</dbReference>
<sequence>MESGEPDKRLELVFSESLRALSYQQGALDNLRSRVTLLTAGAALVSSSFVGTALQSPRWGAATVVAIAAMTGVLALALLICAPIWRWTFLSSASRLLGAVDLGHDLDSMRRHLAADFEQWLDANEKKLRKLQWCFVTGLVLLLVEVSAWCVQLAQLKGWP</sequence>
<keyword evidence="1" id="KW-1133">Transmembrane helix</keyword>
<protein>
    <recommendedName>
        <fullName evidence="4">SMODS and SLOG-associating 2TM effector domain-containing protein</fullName>
    </recommendedName>
</protein>
<accession>A0A1I6FIL4</accession>
<evidence type="ECO:0000313" key="2">
    <source>
        <dbReference type="EMBL" id="SFR29724.1"/>
    </source>
</evidence>
<dbReference type="STRING" id="84724.SAMN04488564_12147"/>
<evidence type="ECO:0000256" key="1">
    <source>
        <dbReference type="SAM" id="Phobius"/>
    </source>
</evidence>
<reference evidence="3" key="1">
    <citation type="submission" date="2016-10" db="EMBL/GenBank/DDBJ databases">
        <authorList>
            <person name="Varghese N."/>
            <person name="Submissions S."/>
        </authorList>
    </citation>
    <scope>NUCLEOTIDE SEQUENCE [LARGE SCALE GENOMIC DNA]</scope>
    <source>
        <strain evidence="3">DSM 44232</strain>
    </source>
</reference>
<feature type="transmembrane region" description="Helical" evidence="1">
    <location>
        <begin position="60"/>
        <end position="85"/>
    </location>
</feature>
<dbReference type="OrthoDB" id="3681228at2"/>
<dbReference type="RefSeq" id="WP_093606110.1">
    <property type="nucleotide sequence ID" value="NZ_FOYL01000021.1"/>
</dbReference>
<name>A0A1I6FIL4_9PSEU</name>
<feature type="transmembrane region" description="Helical" evidence="1">
    <location>
        <begin position="35"/>
        <end position="54"/>
    </location>
</feature>
<keyword evidence="3" id="KW-1185">Reference proteome</keyword>
<feature type="transmembrane region" description="Helical" evidence="1">
    <location>
        <begin position="133"/>
        <end position="154"/>
    </location>
</feature>
<evidence type="ECO:0000313" key="3">
    <source>
        <dbReference type="Proteomes" id="UP000198583"/>
    </source>
</evidence>
<proteinExistence type="predicted"/>
<organism evidence="2 3">
    <name type="scientific">Lentzea waywayandensis</name>
    <dbReference type="NCBI Taxonomy" id="84724"/>
    <lineage>
        <taxon>Bacteria</taxon>
        <taxon>Bacillati</taxon>
        <taxon>Actinomycetota</taxon>
        <taxon>Actinomycetes</taxon>
        <taxon>Pseudonocardiales</taxon>
        <taxon>Pseudonocardiaceae</taxon>
        <taxon>Lentzea</taxon>
    </lineage>
</organism>
<dbReference type="AlphaFoldDB" id="A0A1I6FIL4"/>
<gene>
    <name evidence="2" type="ORF">SAMN04488564_12147</name>
</gene>
<keyword evidence="1" id="KW-0812">Transmembrane</keyword>
<dbReference type="EMBL" id="FOYL01000021">
    <property type="protein sequence ID" value="SFR29724.1"/>
    <property type="molecule type" value="Genomic_DNA"/>
</dbReference>
<keyword evidence="1" id="KW-0472">Membrane</keyword>